<accession>A0ABV8IUE3</accession>
<evidence type="ECO:0000256" key="1">
    <source>
        <dbReference type="SAM" id="MobiDB-lite"/>
    </source>
</evidence>
<name>A0ABV8IUE3_9ACTN</name>
<evidence type="ECO:0000313" key="3">
    <source>
        <dbReference type="EMBL" id="MFC4067863.1"/>
    </source>
</evidence>
<proteinExistence type="predicted"/>
<comment type="caution">
    <text evidence="3">The sequence shown here is derived from an EMBL/GenBank/DDBJ whole genome shotgun (WGS) entry which is preliminary data.</text>
</comment>
<dbReference type="RefSeq" id="WP_378068770.1">
    <property type="nucleotide sequence ID" value="NZ_JBHSBL010000018.1"/>
</dbReference>
<protein>
    <recommendedName>
        <fullName evidence="5">Ricin B lectin domain-containing protein</fullName>
    </recommendedName>
</protein>
<sequence length="221" mass="21943">MSAVTRIAVVAGGCALVAGLAACASTQKTDTPAAAPTATATTAASAAGSAPAPAASATPTTTTTTGTASATIRGEREFAFVDSAGKTLTVGADGIAAATAKPGDRSLFVTTPLAPGSTSYLMQTARMIEGGEPWCLQVHKPGGTSPLQLKIAACDAGEKDQVFTFPKATGGKGLYIEVNGLYALTDTSDGKVVVQESGEGDAMSTFTVQDKGKSTLPHLGD</sequence>
<feature type="chain" id="PRO_5046713058" description="Ricin B lectin domain-containing protein" evidence="2">
    <location>
        <begin position="25"/>
        <end position="221"/>
    </location>
</feature>
<dbReference type="PROSITE" id="PS51257">
    <property type="entry name" value="PROKAR_LIPOPROTEIN"/>
    <property type="match status" value="1"/>
</dbReference>
<keyword evidence="4" id="KW-1185">Reference proteome</keyword>
<keyword evidence="2" id="KW-0732">Signal</keyword>
<feature type="region of interest" description="Disordered" evidence="1">
    <location>
        <begin position="46"/>
        <end position="69"/>
    </location>
</feature>
<evidence type="ECO:0008006" key="5">
    <source>
        <dbReference type="Google" id="ProtNLM"/>
    </source>
</evidence>
<organism evidence="3 4">
    <name type="scientific">Actinoplanes subglobosus</name>
    <dbReference type="NCBI Taxonomy" id="1547892"/>
    <lineage>
        <taxon>Bacteria</taxon>
        <taxon>Bacillati</taxon>
        <taxon>Actinomycetota</taxon>
        <taxon>Actinomycetes</taxon>
        <taxon>Micromonosporales</taxon>
        <taxon>Micromonosporaceae</taxon>
        <taxon>Actinoplanes</taxon>
    </lineage>
</organism>
<feature type="signal peptide" evidence="2">
    <location>
        <begin position="1"/>
        <end position="24"/>
    </location>
</feature>
<dbReference type="Proteomes" id="UP001595867">
    <property type="component" value="Unassembled WGS sequence"/>
</dbReference>
<evidence type="ECO:0000256" key="2">
    <source>
        <dbReference type="SAM" id="SignalP"/>
    </source>
</evidence>
<gene>
    <name evidence="3" type="ORF">ACFO0C_23270</name>
</gene>
<reference evidence="4" key="1">
    <citation type="journal article" date="2019" name="Int. J. Syst. Evol. Microbiol.">
        <title>The Global Catalogue of Microorganisms (GCM) 10K type strain sequencing project: providing services to taxonomists for standard genome sequencing and annotation.</title>
        <authorList>
            <consortium name="The Broad Institute Genomics Platform"/>
            <consortium name="The Broad Institute Genome Sequencing Center for Infectious Disease"/>
            <person name="Wu L."/>
            <person name="Ma J."/>
        </authorList>
    </citation>
    <scope>NUCLEOTIDE SEQUENCE [LARGE SCALE GENOMIC DNA]</scope>
    <source>
        <strain evidence="4">TBRC 5832</strain>
    </source>
</reference>
<evidence type="ECO:0000313" key="4">
    <source>
        <dbReference type="Proteomes" id="UP001595867"/>
    </source>
</evidence>
<dbReference type="EMBL" id="JBHSBL010000018">
    <property type="protein sequence ID" value="MFC4067863.1"/>
    <property type="molecule type" value="Genomic_DNA"/>
</dbReference>